<geneLocation type="plasmid" evidence="1">
    <name>pSM92_Rh01</name>
</geneLocation>
<dbReference type="Proteomes" id="UP000294215">
    <property type="component" value="Unassembled WGS sequence"/>
</dbReference>
<dbReference type="EMBL" id="SIMR01000002">
    <property type="protein sequence ID" value="TBC07015.1"/>
    <property type="molecule type" value="Genomic_DNA"/>
</dbReference>
<keyword evidence="2" id="KW-0614">Plasmid</keyword>
<dbReference type="AlphaFoldDB" id="A0AAE8PTZ7"/>
<evidence type="ECO:0000313" key="3">
    <source>
        <dbReference type="Proteomes" id="UP000291892"/>
    </source>
</evidence>
<protein>
    <submittedName>
        <fullName evidence="2">Uncharacterized protein</fullName>
    </submittedName>
</protein>
<geneLocation type="plasmid" evidence="2">
    <name>pSM42_Rh01</name>
</geneLocation>
<evidence type="ECO:0000313" key="4">
    <source>
        <dbReference type="Proteomes" id="UP000294215"/>
    </source>
</evidence>
<sequence>MCESRHRSPSSDCEGHRHPYAGIYKTIPFGSPFSSKSRGSLFDFIGSERRCALSAPQWSALEHDAEKCERFSDDIMLSLFNSEQDSDFRPNRPEIILF</sequence>
<dbReference type="EMBL" id="SIKX01000002">
    <property type="protein sequence ID" value="TBF07085.1"/>
    <property type="molecule type" value="Genomic_DNA"/>
</dbReference>
<dbReference type="Proteomes" id="UP000291892">
    <property type="component" value="Unassembled WGS sequence"/>
</dbReference>
<comment type="caution">
    <text evidence="2">The sequence shown here is derived from an EMBL/GenBank/DDBJ whole genome shotgun (WGS) entry which is preliminary data.</text>
</comment>
<gene>
    <name evidence="2" type="ORF">ELG94_29650</name>
    <name evidence="1" type="ORF">ELH40_27350</name>
</gene>
<name>A0AAE8PTZ7_9HYPH</name>
<accession>A0AAE8PTZ7</accession>
<proteinExistence type="predicted"/>
<evidence type="ECO:0000313" key="1">
    <source>
        <dbReference type="EMBL" id="TBC07015.1"/>
    </source>
</evidence>
<reference evidence="3 4" key="1">
    <citation type="submission" date="2019-02" db="EMBL/GenBank/DDBJ databases">
        <title>The genomic architecture of introgression among sibling species of bacteria.</title>
        <authorList>
            <person name="Cavassim M.I.A."/>
            <person name="Moeskjaer S."/>
            <person name="Moslemi C."/>
            <person name="Fields B."/>
            <person name="Bachmann A."/>
            <person name="Vilhjalmsson B."/>
            <person name="Schierup M.H."/>
            <person name="Young J.P.W."/>
            <person name="Andersen S.U."/>
        </authorList>
    </citation>
    <scope>NUCLEOTIDE SEQUENCE [LARGE SCALE GENOMIC DNA]</scope>
    <source>
        <strain evidence="2 3">SM42</strain>
        <strain evidence="1 4">SM92</strain>
        <plasmid evidence="2">pSM42_Rh01</plasmid>
        <plasmid evidence="1">pSM92_Rh01</plasmid>
    </source>
</reference>
<evidence type="ECO:0000313" key="2">
    <source>
        <dbReference type="EMBL" id="TBF07085.1"/>
    </source>
</evidence>
<organism evidence="2 3">
    <name type="scientific">Rhizobium ruizarguesonis</name>
    <dbReference type="NCBI Taxonomy" id="2081791"/>
    <lineage>
        <taxon>Bacteria</taxon>
        <taxon>Pseudomonadati</taxon>
        <taxon>Pseudomonadota</taxon>
        <taxon>Alphaproteobacteria</taxon>
        <taxon>Hyphomicrobiales</taxon>
        <taxon>Rhizobiaceae</taxon>
        <taxon>Rhizobium/Agrobacterium group</taxon>
        <taxon>Rhizobium</taxon>
    </lineage>
</organism>